<dbReference type="VEuPathDB" id="FungiDB:FUN_010073"/>
<name>A0A2I1ET41_9GLOM</name>
<dbReference type="AlphaFoldDB" id="A0A2I1ET41"/>
<gene>
    <name evidence="2" type="ORF">RhiirA1_461680</name>
    <name evidence="1" type="ORF">RhiirA5_407925</name>
</gene>
<evidence type="ECO:0000313" key="3">
    <source>
        <dbReference type="Proteomes" id="UP000232688"/>
    </source>
</evidence>
<protein>
    <submittedName>
        <fullName evidence="1">Uncharacterized protein</fullName>
    </submittedName>
</protein>
<dbReference type="Proteomes" id="UP000232722">
    <property type="component" value="Unassembled WGS sequence"/>
</dbReference>
<organism evidence="1 4">
    <name type="scientific">Rhizophagus irregularis</name>
    <dbReference type="NCBI Taxonomy" id="588596"/>
    <lineage>
        <taxon>Eukaryota</taxon>
        <taxon>Fungi</taxon>
        <taxon>Fungi incertae sedis</taxon>
        <taxon>Mucoromycota</taxon>
        <taxon>Glomeromycotina</taxon>
        <taxon>Glomeromycetes</taxon>
        <taxon>Glomerales</taxon>
        <taxon>Glomeraceae</taxon>
        <taxon>Rhizophagus</taxon>
    </lineage>
</organism>
<reference evidence="2 3" key="4">
    <citation type="submission" date="2017-10" db="EMBL/GenBank/DDBJ databases">
        <title>Genome analyses suggest a sexual origin of heterokaryosis in a supposedly ancient asexual fungus.</title>
        <authorList>
            <person name="Corradi N."/>
            <person name="Sedzielewska K."/>
            <person name="Noel J."/>
            <person name="Charron P."/>
            <person name="Farinelli L."/>
            <person name="Marton T."/>
            <person name="Kruger M."/>
            <person name="Pelin A."/>
            <person name="Brachmann A."/>
            <person name="Corradi N."/>
        </authorList>
    </citation>
    <scope>NUCLEOTIDE SEQUENCE [LARGE SCALE GENOMIC DNA]</scope>
    <source>
        <strain evidence="2 3">A1</strain>
    </source>
</reference>
<reference evidence="1 4" key="2">
    <citation type="submission" date="2017-09" db="EMBL/GenBank/DDBJ databases">
        <title>Extensive intraspecific genome diversity in a model arbuscular mycorrhizal fungus.</title>
        <authorList>
            <person name="Chen E.C."/>
            <person name="Morin E."/>
            <person name="Beaudet D."/>
            <person name="Noel J."/>
            <person name="Ndikumana S."/>
            <person name="Charron P."/>
            <person name="St-Onge C."/>
            <person name="Giorgi J."/>
            <person name="Grigoriev I.V."/>
            <person name="Roux C."/>
            <person name="Martin F.M."/>
            <person name="Corradi N."/>
        </authorList>
    </citation>
    <scope>NUCLEOTIDE SEQUENCE [LARGE SCALE GENOMIC DNA]</scope>
    <source>
        <strain evidence="1 4">A5</strain>
    </source>
</reference>
<sequence>MYEDNIWLGVDEEKQSITRSAVQNEWLVSYHGTARNNCKSIAEDEINPNGLDKVSKEETGVGEYWISPVIAIIEIVLHKS</sequence>
<evidence type="ECO:0000313" key="2">
    <source>
        <dbReference type="EMBL" id="PKC64966.1"/>
    </source>
</evidence>
<reference evidence="1 4" key="1">
    <citation type="submission" date="2016-04" db="EMBL/GenBank/DDBJ databases">
        <title>Genome analyses suggest a sexual origin of heterokaryosis in a supposedly ancient asexual fungus.</title>
        <authorList>
            <person name="Ropars J."/>
            <person name="Sedzielewska K."/>
            <person name="Noel J."/>
            <person name="Charron P."/>
            <person name="Farinelli L."/>
            <person name="Marton T."/>
            <person name="Kruger M."/>
            <person name="Pelin A."/>
            <person name="Brachmann A."/>
            <person name="Corradi N."/>
        </authorList>
    </citation>
    <scope>NUCLEOTIDE SEQUENCE [LARGE SCALE GENOMIC DNA]</scope>
    <source>
        <strain evidence="1 4">A5</strain>
    </source>
</reference>
<dbReference type="EMBL" id="LLXH01000585">
    <property type="protein sequence ID" value="PKC64966.1"/>
    <property type="molecule type" value="Genomic_DNA"/>
</dbReference>
<reference evidence="2 3" key="3">
    <citation type="submission" date="2017-10" db="EMBL/GenBank/DDBJ databases">
        <title>Extensive intraspecific genome diversity in a model arbuscular mycorrhizal fungus.</title>
        <authorList>
            <person name="Chen E.C.H."/>
            <person name="Morin E."/>
            <person name="Baudet D."/>
            <person name="Noel J."/>
            <person name="Ndikumana S."/>
            <person name="Charron P."/>
            <person name="St-Onge C."/>
            <person name="Giorgi J."/>
            <person name="Grigoriev I.V."/>
            <person name="Roux C."/>
            <person name="Martin F.M."/>
            <person name="Corradi N."/>
        </authorList>
    </citation>
    <scope>NUCLEOTIDE SEQUENCE [LARGE SCALE GENOMIC DNA]</scope>
    <source>
        <strain evidence="2 3">A1</strain>
    </source>
</reference>
<dbReference type="OrthoDB" id="428577at2759"/>
<dbReference type="Proteomes" id="UP000232688">
    <property type="component" value="Unassembled WGS sequence"/>
</dbReference>
<dbReference type="EMBL" id="LLXJ01000077">
    <property type="protein sequence ID" value="PKC15704.1"/>
    <property type="molecule type" value="Genomic_DNA"/>
</dbReference>
<evidence type="ECO:0000313" key="4">
    <source>
        <dbReference type="Proteomes" id="UP000232722"/>
    </source>
</evidence>
<accession>A0A2I1ET41</accession>
<comment type="caution">
    <text evidence="1">The sequence shown here is derived from an EMBL/GenBank/DDBJ whole genome shotgun (WGS) entry which is preliminary data.</text>
</comment>
<dbReference type="VEuPathDB" id="FungiDB:RhiirA1_461680"/>
<evidence type="ECO:0000313" key="1">
    <source>
        <dbReference type="EMBL" id="PKC15704.1"/>
    </source>
</evidence>
<proteinExistence type="predicted"/>